<reference evidence="3 4" key="1">
    <citation type="submission" date="2019-03" db="EMBL/GenBank/DDBJ databases">
        <title>Draft genome sequences of novel Actinobacteria.</title>
        <authorList>
            <person name="Sahin N."/>
            <person name="Ay H."/>
            <person name="Saygin H."/>
        </authorList>
    </citation>
    <scope>NUCLEOTIDE SEQUENCE [LARGE SCALE GENOMIC DNA]</scope>
    <source>
        <strain evidence="3 4">5K138</strain>
    </source>
</reference>
<comment type="similarity">
    <text evidence="1">Belongs to the complex I subunit 6 family.</text>
</comment>
<name>A0A4R5D9S8_9ACTN</name>
<dbReference type="AlphaFoldDB" id="A0A4R5D9S8"/>
<dbReference type="Pfam" id="PF00499">
    <property type="entry name" value="Oxidored_q3"/>
    <property type="match status" value="1"/>
</dbReference>
<organism evidence="3 4">
    <name type="scientific">Jiangella asiatica</name>
    <dbReference type="NCBI Taxonomy" id="2530372"/>
    <lineage>
        <taxon>Bacteria</taxon>
        <taxon>Bacillati</taxon>
        <taxon>Actinomycetota</taxon>
        <taxon>Actinomycetes</taxon>
        <taxon>Jiangellales</taxon>
        <taxon>Jiangellaceae</taxon>
        <taxon>Jiangella</taxon>
    </lineage>
</organism>
<accession>A0A4R5D9S8</accession>
<keyword evidence="1" id="KW-0472">Membrane</keyword>
<dbReference type="GO" id="GO:0016491">
    <property type="term" value="F:oxidoreductase activity"/>
    <property type="evidence" value="ECO:0007669"/>
    <property type="project" value="UniProtKB-KW"/>
</dbReference>
<keyword evidence="1" id="KW-1133">Transmembrane helix</keyword>
<dbReference type="Gene3D" id="1.20.120.1200">
    <property type="entry name" value="NADH-ubiquinone/plastoquinone oxidoreductase chain 6, subunit NuoJ"/>
    <property type="match status" value="1"/>
</dbReference>
<dbReference type="RefSeq" id="WP_131894545.1">
    <property type="nucleotide sequence ID" value="NZ_SMKZ01000014.1"/>
</dbReference>
<dbReference type="InterPro" id="IPR001457">
    <property type="entry name" value="NADH_UbQ/plastoQ_OxRdtase_su6"/>
</dbReference>
<dbReference type="NCBIfam" id="NF005165">
    <property type="entry name" value="PRK06638.1-5"/>
    <property type="match status" value="1"/>
</dbReference>
<dbReference type="FunCoup" id="A0A4R5D9S8">
    <property type="interactions" value="71"/>
</dbReference>
<sequence>MGEEVLFWVMSPFAVLGALGLVFARKAVHGALSLAVTMITLAVFYIAQEAPFLGVVQVVVYTGAIMMLFLFVIMLVGVESSDSRVETIRGQRGSAALAVLGVVLLLTTVTVRATLPDEPTGMAQATPDGNVAGIADLIFGTYVWAFEVVAALLITAAVGAMTLTHRERIFHRPSQRDQAIRRFREGRPEDAAGLPVPGVYARHNAVDTPALLPDGTPSEASINRVLVARGAARSSEEFSHRPTPGDIEAGTSETLSSAEGADQPEGETDEPAAAAPELGGDDDATGGERA</sequence>
<dbReference type="InParanoid" id="A0A4R5D9S8"/>
<keyword evidence="1" id="KW-0874">Quinone</keyword>
<keyword evidence="3" id="KW-0560">Oxidoreductase</keyword>
<feature type="transmembrane region" description="Helical" evidence="1">
    <location>
        <begin position="6"/>
        <end position="24"/>
    </location>
</feature>
<comment type="subcellular location">
    <subcellularLocation>
        <location evidence="1">Cell membrane</location>
        <topology evidence="1">Multi-pass membrane protein</topology>
    </subcellularLocation>
</comment>
<keyword evidence="1" id="KW-0520">NAD</keyword>
<dbReference type="OrthoDB" id="13239at2"/>
<dbReference type="Proteomes" id="UP000294739">
    <property type="component" value="Unassembled WGS sequence"/>
</dbReference>
<gene>
    <name evidence="3" type="ORF">E1269_11560</name>
</gene>
<dbReference type="EC" id="7.1.1.-" evidence="1"/>
<dbReference type="GO" id="GO:0005886">
    <property type="term" value="C:plasma membrane"/>
    <property type="evidence" value="ECO:0007669"/>
    <property type="project" value="UniProtKB-SubCell"/>
</dbReference>
<evidence type="ECO:0000256" key="1">
    <source>
        <dbReference type="RuleBase" id="RU004429"/>
    </source>
</evidence>
<keyword evidence="4" id="KW-1185">Reference proteome</keyword>
<feature type="transmembrane region" description="Helical" evidence="1">
    <location>
        <begin position="96"/>
        <end position="115"/>
    </location>
</feature>
<proteinExistence type="inferred from homology"/>
<comment type="caution">
    <text evidence="3">The sequence shown here is derived from an EMBL/GenBank/DDBJ whole genome shotgun (WGS) entry which is preliminary data.</text>
</comment>
<dbReference type="GO" id="GO:0008137">
    <property type="term" value="F:NADH dehydrogenase (ubiquinone) activity"/>
    <property type="evidence" value="ECO:0007669"/>
    <property type="project" value="UniProtKB-UniRule"/>
</dbReference>
<dbReference type="InterPro" id="IPR042106">
    <property type="entry name" value="Nuo/plastoQ_OxRdtase_6_NuoJ"/>
</dbReference>
<comment type="catalytic activity">
    <reaction evidence="1">
        <text>a quinone + NADH + 5 H(+)(in) = a quinol + NAD(+) + 4 H(+)(out)</text>
        <dbReference type="Rhea" id="RHEA:57888"/>
        <dbReference type="ChEBI" id="CHEBI:15378"/>
        <dbReference type="ChEBI" id="CHEBI:24646"/>
        <dbReference type="ChEBI" id="CHEBI:57540"/>
        <dbReference type="ChEBI" id="CHEBI:57945"/>
        <dbReference type="ChEBI" id="CHEBI:132124"/>
    </reaction>
</comment>
<dbReference type="EMBL" id="SMKZ01000014">
    <property type="protein sequence ID" value="TDE10336.1"/>
    <property type="molecule type" value="Genomic_DNA"/>
</dbReference>
<keyword evidence="1" id="KW-0812">Transmembrane</keyword>
<dbReference type="PANTHER" id="PTHR33269">
    <property type="entry name" value="NADH-UBIQUINONE OXIDOREDUCTASE CHAIN 6"/>
    <property type="match status" value="1"/>
</dbReference>
<feature type="transmembrane region" description="Helical" evidence="1">
    <location>
        <begin position="31"/>
        <end position="48"/>
    </location>
</feature>
<feature type="transmembrane region" description="Helical" evidence="1">
    <location>
        <begin position="142"/>
        <end position="163"/>
    </location>
</feature>
<evidence type="ECO:0000313" key="3">
    <source>
        <dbReference type="EMBL" id="TDE10336.1"/>
    </source>
</evidence>
<keyword evidence="1" id="KW-1003">Cell membrane</keyword>
<feature type="region of interest" description="Disordered" evidence="2">
    <location>
        <begin position="233"/>
        <end position="290"/>
    </location>
</feature>
<dbReference type="PANTHER" id="PTHR33269:SF19">
    <property type="entry name" value="NADH-QUINONE OXIDOREDUCTASE SUBUNIT J"/>
    <property type="match status" value="1"/>
</dbReference>
<comment type="function">
    <text evidence="1">NDH-1 shuttles electrons from NADH, via FMN and iron-sulfur (Fe-S) centers, to quinones in the respiratory chain. Couples the redox reaction to proton translocation (for every two electrons transferred, four hydrogen ions are translocated across the cytoplasmic membrane), and thus conserves the redox energy in a proton gradient.</text>
</comment>
<dbReference type="GO" id="GO:0048038">
    <property type="term" value="F:quinone binding"/>
    <property type="evidence" value="ECO:0007669"/>
    <property type="project" value="UniProtKB-UniRule"/>
</dbReference>
<feature type="transmembrane region" description="Helical" evidence="1">
    <location>
        <begin position="54"/>
        <end position="76"/>
    </location>
</feature>
<evidence type="ECO:0000256" key="2">
    <source>
        <dbReference type="SAM" id="MobiDB-lite"/>
    </source>
</evidence>
<evidence type="ECO:0000313" key="4">
    <source>
        <dbReference type="Proteomes" id="UP000294739"/>
    </source>
</evidence>
<feature type="compositionally biased region" description="Acidic residues" evidence="2">
    <location>
        <begin position="279"/>
        <end position="290"/>
    </location>
</feature>
<protein>
    <recommendedName>
        <fullName evidence="1">NADH-quinone oxidoreductase subunit J</fullName>
        <ecNumber evidence="1">7.1.1.-</ecNumber>
    </recommendedName>
</protein>